<organism evidence="4 5">
    <name type="scientific">Cyphomyrmex costatus</name>
    <dbReference type="NCBI Taxonomy" id="456900"/>
    <lineage>
        <taxon>Eukaryota</taxon>
        <taxon>Metazoa</taxon>
        <taxon>Ecdysozoa</taxon>
        <taxon>Arthropoda</taxon>
        <taxon>Hexapoda</taxon>
        <taxon>Insecta</taxon>
        <taxon>Pterygota</taxon>
        <taxon>Neoptera</taxon>
        <taxon>Endopterygota</taxon>
        <taxon>Hymenoptera</taxon>
        <taxon>Apocrita</taxon>
        <taxon>Aculeata</taxon>
        <taxon>Formicoidea</taxon>
        <taxon>Formicidae</taxon>
        <taxon>Myrmicinae</taxon>
        <taxon>Cyphomyrmex</taxon>
    </lineage>
</organism>
<keyword evidence="3" id="KW-0677">Repeat</keyword>
<dbReference type="InterPro" id="IPR015943">
    <property type="entry name" value="WD40/YVTN_repeat-like_dom_sf"/>
</dbReference>
<dbReference type="SUPFAM" id="SSF50978">
    <property type="entry name" value="WD40 repeat-like"/>
    <property type="match status" value="1"/>
</dbReference>
<evidence type="ECO:0000256" key="3">
    <source>
        <dbReference type="ARBA" id="ARBA00022737"/>
    </source>
</evidence>
<gene>
    <name evidence="4" type="ORF">ALC62_02151</name>
</gene>
<name>A0A195D246_9HYME</name>
<keyword evidence="5" id="KW-1185">Reference proteome</keyword>
<dbReference type="Gene3D" id="2.130.10.10">
    <property type="entry name" value="YVTN repeat-like/Quinoprotein amine dehydrogenase"/>
    <property type="match status" value="1"/>
</dbReference>
<dbReference type="PANTHER" id="PTHR12442">
    <property type="entry name" value="DYNEIN INTERMEDIATE CHAIN"/>
    <property type="match status" value="1"/>
</dbReference>
<dbReference type="GO" id="GO:0010970">
    <property type="term" value="P:transport along microtubule"/>
    <property type="evidence" value="ECO:0007669"/>
    <property type="project" value="TreeGrafter"/>
</dbReference>
<dbReference type="InterPro" id="IPR050687">
    <property type="entry name" value="Dynein_IC"/>
</dbReference>
<dbReference type="GO" id="GO:0045504">
    <property type="term" value="F:dynein heavy chain binding"/>
    <property type="evidence" value="ECO:0007669"/>
    <property type="project" value="TreeGrafter"/>
</dbReference>
<proteinExistence type="predicted"/>
<dbReference type="EMBL" id="KQ976948">
    <property type="protein sequence ID" value="KYN06916.1"/>
    <property type="molecule type" value="Genomic_DNA"/>
</dbReference>
<evidence type="ECO:0000256" key="2">
    <source>
        <dbReference type="ARBA" id="ARBA00022574"/>
    </source>
</evidence>
<dbReference type="Proteomes" id="UP000078542">
    <property type="component" value="Unassembled WGS sequence"/>
</dbReference>
<evidence type="ECO:0000256" key="1">
    <source>
        <dbReference type="ARBA" id="ARBA00022490"/>
    </source>
</evidence>
<dbReference type="InterPro" id="IPR036322">
    <property type="entry name" value="WD40_repeat_dom_sf"/>
</dbReference>
<keyword evidence="1" id="KW-0963">Cytoplasm</keyword>
<keyword evidence="2" id="KW-0853">WD repeat</keyword>
<accession>A0A195D246</accession>
<dbReference type="GO" id="GO:0045503">
    <property type="term" value="F:dynein light chain binding"/>
    <property type="evidence" value="ECO:0007669"/>
    <property type="project" value="TreeGrafter"/>
</dbReference>
<dbReference type="AlphaFoldDB" id="A0A195D246"/>
<evidence type="ECO:0000313" key="5">
    <source>
        <dbReference type="Proteomes" id="UP000078542"/>
    </source>
</evidence>
<dbReference type="PANTHER" id="PTHR12442:SF22">
    <property type="entry name" value="CYTOPLASMIC DYNEIN 1 INTERMEDIATE CHAIN-RELATED"/>
    <property type="match status" value="1"/>
</dbReference>
<sequence length="195" mass="22153">MNWSPQFPELLAASYNNNDDVPNGAYLIWNTKFKKITPEFIFHCQSPVISTTFARFHPNLILGCVRKHHLTSMVYFGQIVLLDNRFCTPIQRTPLSATAHTHPVYCLNVVGIQITHNLISISTDGKLCSWVNNFVMGSEDGTVYLCKCSCPCIRAGLTEIYLLIGNDTGKIWVYDAAEHLAHPRIDEWNNFLYTQ</sequence>
<protein>
    <submittedName>
        <fullName evidence="4">Cytoplasmic dynein 1 intermediate chain 2</fullName>
    </submittedName>
</protein>
<reference evidence="4 5" key="1">
    <citation type="submission" date="2016-03" db="EMBL/GenBank/DDBJ databases">
        <title>Cyphomyrmex costatus WGS genome.</title>
        <authorList>
            <person name="Nygaard S."/>
            <person name="Hu H."/>
            <person name="Boomsma J."/>
            <person name="Zhang G."/>
        </authorList>
    </citation>
    <scope>NUCLEOTIDE SEQUENCE [LARGE SCALE GENOMIC DNA]</scope>
    <source>
        <strain evidence="4">MS0001</strain>
        <tissue evidence="4">Whole body</tissue>
    </source>
</reference>
<dbReference type="GO" id="GO:0005868">
    <property type="term" value="C:cytoplasmic dynein complex"/>
    <property type="evidence" value="ECO:0007669"/>
    <property type="project" value="TreeGrafter"/>
</dbReference>
<evidence type="ECO:0000313" key="4">
    <source>
        <dbReference type="EMBL" id="KYN06916.1"/>
    </source>
</evidence>
<dbReference type="STRING" id="456900.A0A195D246"/>